<proteinExistence type="predicted"/>
<dbReference type="EMBL" id="MU276162">
    <property type="protein sequence ID" value="KAI0040863.1"/>
    <property type="molecule type" value="Genomic_DNA"/>
</dbReference>
<keyword evidence="2" id="KW-1185">Reference proteome</keyword>
<protein>
    <submittedName>
        <fullName evidence="1">Uncharacterized protein</fullName>
    </submittedName>
</protein>
<gene>
    <name evidence="1" type="ORF">FA95DRAFT_1646384</name>
</gene>
<evidence type="ECO:0000313" key="2">
    <source>
        <dbReference type="Proteomes" id="UP000814033"/>
    </source>
</evidence>
<reference evidence="1" key="1">
    <citation type="submission" date="2021-02" db="EMBL/GenBank/DDBJ databases">
        <authorList>
            <consortium name="DOE Joint Genome Institute"/>
            <person name="Ahrendt S."/>
            <person name="Looney B.P."/>
            <person name="Miyauchi S."/>
            <person name="Morin E."/>
            <person name="Drula E."/>
            <person name="Courty P.E."/>
            <person name="Chicoki N."/>
            <person name="Fauchery L."/>
            <person name="Kohler A."/>
            <person name="Kuo A."/>
            <person name="Labutti K."/>
            <person name="Pangilinan J."/>
            <person name="Lipzen A."/>
            <person name="Riley R."/>
            <person name="Andreopoulos W."/>
            <person name="He G."/>
            <person name="Johnson J."/>
            <person name="Barry K.W."/>
            <person name="Grigoriev I.V."/>
            <person name="Nagy L."/>
            <person name="Hibbett D."/>
            <person name="Henrissat B."/>
            <person name="Matheny P.B."/>
            <person name="Labbe J."/>
            <person name="Martin F."/>
        </authorList>
    </citation>
    <scope>NUCLEOTIDE SEQUENCE</scope>
    <source>
        <strain evidence="1">FP105234-sp</strain>
    </source>
</reference>
<comment type="caution">
    <text evidence="1">The sequence shown here is derived from an EMBL/GenBank/DDBJ whole genome shotgun (WGS) entry which is preliminary data.</text>
</comment>
<sequence length="61" mass="6750">MKVLAILYNGFKAAKAEPRLLGTVENELGLRAYLESQGHEYIVTSSKEGPDSDFQKHIADV</sequence>
<reference evidence="1" key="2">
    <citation type="journal article" date="2022" name="New Phytol.">
        <title>Evolutionary transition to the ectomycorrhizal habit in the genomes of a hyperdiverse lineage of mushroom-forming fungi.</title>
        <authorList>
            <person name="Looney B."/>
            <person name="Miyauchi S."/>
            <person name="Morin E."/>
            <person name="Drula E."/>
            <person name="Courty P.E."/>
            <person name="Kohler A."/>
            <person name="Kuo A."/>
            <person name="LaButti K."/>
            <person name="Pangilinan J."/>
            <person name="Lipzen A."/>
            <person name="Riley R."/>
            <person name="Andreopoulos W."/>
            <person name="He G."/>
            <person name="Johnson J."/>
            <person name="Nolan M."/>
            <person name="Tritt A."/>
            <person name="Barry K.W."/>
            <person name="Grigoriev I.V."/>
            <person name="Nagy L.G."/>
            <person name="Hibbett D."/>
            <person name="Henrissat B."/>
            <person name="Matheny P.B."/>
            <person name="Labbe J."/>
            <person name="Martin F.M."/>
        </authorList>
    </citation>
    <scope>NUCLEOTIDE SEQUENCE</scope>
    <source>
        <strain evidence="1">FP105234-sp</strain>
    </source>
</reference>
<feature type="non-terminal residue" evidence="1">
    <location>
        <position position="61"/>
    </location>
</feature>
<accession>A0ACB8RA30</accession>
<dbReference type="Proteomes" id="UP000814033">
    <property type="component" value="Unassembled WGS sequence"/>
</dbReference>
<name>A0ACB8RA30_9AGAM</name>
<evidence type="ECO:0000313" key="1">
    <source>
        <dbReference type="EMBL" id="KAI0040863.1"/>
    </source>
</evidence>
<organism evidence="1 2">
    <name type="scientific">Auriscalpium vulgare</name>
    <dbReference type="NCBI Taxonomy" id="40419"/>
    <lineage>
        <taxon>Eukaryota</taxon>
        <taxon>Fungi</taxon>
        <taxon>Dikarya</taxon>
        <taxon>Basidiomycota</taxon>
        <taxon>Agaricomycotina</taxon>
        <taxon>Agaricomycetes</taxon>
        <taxon>Russulales</taxon>
        <taxon>Auriscalpiaceae</taxon>
        <taxon>Auriscalpium</taxon>
    </lineage>
</organism>